<dbReference type="InterPro" id="IPR008538">
    <property type="entry name" value="Uma2"/>
</dbReference>
<dbReference type="RefSeq" id="WP_344033676.1">
    <property type="nucleotide sequence ID" value="NZ_BAAAKE010000001.1"/>
</dbReference>
<proteinExistence type="predicted"/>
<feature type="region of interest" description="Disordered" evidence="1">
    <location>
        <begin position="101"/>
        <end position="144"/>
    </location>
</feature>
<reference evidence="4" key="1">
    <citation type="journal article" date="2019" name="Int. J. Syst. Evol. Microbiol.">
        <title>The Global Catalogue of Microorganisms (GCM) 10K type strain sequencing project: providing services to taxonomists for standard genome sequencing and annotation.</title>
        <authorList>
            <consortium name="The Broad Institute Genomics Platform"/>
            <consortium name="The Broad Institute Genome Sequencing Center for Infectious Disease"/>
            <person name="Wu L."/>
            <person name="Ma J."/>
        </authorList>
    </citation>
    <scope>NUCLEOTIDE SEQUENCE [LARGE SCALE GENOMIC DNA]</scope>
    <source>
        <strain evidence="4">KCTC 12848</strain>
    </source>
</reference>
<dbReference type="GO" id="GO:0004519">
    <property type="term" value="F:endonuclease activity"/>
    <property type="evidence" value="ECO:0007669"/>
    <property type="project" value="UniProtKB-KW"/>
</dbReference>
<dbReference type="Pfam" id="PF05685">
    <property type="entry name" value="Uma2"/>
    <property type="match status" value="1"/>
</dbReference>
<feature type="compositionally biased region" description="Low complexity" evidence="1">
    <location>
        <begin position="116"/>
        <end position="129"/>
    </location>
</feature>
<feature type="region of interest" description="Disordered" evidence="1">
    <location>
        <begin position="64"/>
        <end position="86"/>
    </location>
</feature>
<keyword evidence="3" id="KW-0540">Nuclease</keyword>
<accession>A0ABV9Y0X8</accession>
<sequence length="144" mass="15201">MRWRPEPDAAVTTAPFVGEQAWPAPQEVLPVVEVESPESRIRDRTVKPHKYAEAGIGLCRRVEQAGGKPVEQRRVALPTLPGERPEALLPRGGVAVARRLVRPARSSSVTPPIPGPGSADPPAGTGPAGHTLNLNSTTSPSAMT</sequence>
<evidence type="ECO:0000313" key="4">
    <source>
        <dbReference type="Proteomes" id="UP001595833"/>
    </source>
</evidence>
<dbReference type="InterPro" id="IPR012296">
    <property type="entry name" value="Nuclease_put_TT1808"/>
</dbReference>
<feature type="compositionally biased region" description="Polar residues" evidence="1">
    <location>
        <begin position="132"/>
        <end position="144"/>
    </location>
</feature>
<organism evidence="3 4">
    <name type="scientific">Saccharothrix xinjiangensis</name>
    <dbReference type="NCBI Taxonomy" id="204798"/>
    <lineage>
        <taxon>Bacteria</taxon>
        <taxon>Bacillati</taxon>
        <taxon>Actinomycetota</taxon>
        <taxon>Actinomycetes</taxon>
        <taxon>Pseudonocardiales</taxon>
        <taxon>Pseudonocardiaceae</taxon>
        <taxon>Saccharothrix</taxon>
    </lineage>
</organism>
<evidence type="ECO:0000259" key="2">
    <source>
        <dbReference type="Pfam" id="PF05685"/>
    </source>
</evidence>
<dbReference type="Proteomes" id="UP001595833">
    <property type="component" value="Unassembled WGS sequence"/>
</dbReference>
<dbReference type="EMBL" id="JBHSJB010000011">
    <property type="protein sequence ID" value="MFC5055019.1"/>
    <property type="molecule type" value="Genomic_DNA"/>
</dbReference>
<evidence type="ECO:0000313" key="3">
    <source>
        <dbReference type="EMBL" id="MFC5055019.1"/>
    </source>
</evidence>
<gene>
    <name evidence="3" type="ORF">ACFPFM_14780</name>
</gene>
<keyword evidence="3" id="KW-0378">Hydrolase</keyword>
<comment type="caution">
    <text evidence="3">The sequence shown here is derived from an EMBL/GenBank/DDBJ whole genome shotgun (WGS) entry which is preliminary data.</text>
</comment>
<keyword evidence="3" id="KW-0255">Endonuclease</keyword>
<feature type="domain" description="Putative restriction endonuclease" evidence="2">
    <location>
        <begin position="3"/>
        <end position="81"/>
    </location>
</feature>
<dbReference type="Gene3D" id="3.90.1570.10">
    <property type="entry name" value="tt1808, chain A"/>
    <property type="match status" value="1"/>
</dbReference>
<evidence type="ECO:0000256" key="1">
    <source>
        <dbReference type="SAM" id="MobiDB-lite"/>
    </source>
</evidence>
<protein>
    <submittedName>
        <fullName evidence="3">Uma2 family endonuclease</fullName>
    </submittedName>
</protein>
<name>A0ABV9Y0X8_9PSEU</name>
<keyword evidence="4" id="KW-1185">Reference proteome</keyword>